<dbReference type="EMBL" id="LYOR01000003">
    <property type="protein sequence ID" value="OFV66154.1"/>
    <property type="molecule type" value="Genomic_DNA"/>
</dbReference>
<protein>
    <recommendedName>
        <fullName evidence="3">DksA C4-type domain-containing protein</fullName>
    </recommendedName>
</protein>
<proteinExistence type="predicted"/>
<accession>A0A1F2P4N4</accession>
<evidence type="ECO:0008006" key="3">
    <source>
        <dbReference type="Google" id="ProtNLM"/>
    </source>
</evidence>
<reference evidence="1" key="1">
    <citation type="submission" date="2016-05" db="EMBL/GenBank/DDBJ databases">
        <title>Microbial consortia oxidize butane by reversing methanogenesis.</title>
        <authorList>
            <person name="Laso-Perez R."/>
            <person name="Richter M."/>
            <person name="Wegener G."/>
            <person name="Musat F."/>
        </authorList>
    </citation>
    <scope>NUCLEOTIDE SEQUENCE [LARGE SCALE GENOMIC DNA]</scope>
    <source>
        <strain evidence="1">BOX1</strain>
    </source>
</reference>
<gene>
    <name evidence="1" type="ORF">SBU_000696</name>
</gene>
<dbReference type="AlphaFoldDB" id="A0A1F2P4N4"/>
<dbReference type="Proteomes" id="UP000185779">
    <property type="component" value="Unassembled WGS sequence"/>
</dbReference>
<dbReference type="STRING" id="1839936.SBU_000696"/>
<organism evidence="1 2">
    <name type="scientific">Candidatus Syntropharchaeum butanivorans</name>
    <dbReference type="NCBI Taxonomy" id="1839936"/>
    <lineage>
        <taxon>Archaea</taxon>
        <taxon>Methanobacteriati</taxon>
        <taxon>Methanobacteriota</taxon>
        <taxon>Stenosarchaea group</taxon>
        <taxon>Methanomicrobia</taxon>
        <taxon>Methanosarcinales</taxon>
        <taxon>ANME-2 cluster</taxon>
        <taxon>Candidatus Syntropharchaeum</taxon>
    </lineage>
</organism>
<evidence type="ECO:0000313" key="1">
    <source>
        <dbReference type="EMBL" id="OFV66154.1"/>
    </source>
</evidence>
<keyword evidence="2" id="KW-1185">Reference proteome</keyword>
<comment type="caution">
    <text evidence="1">The sequence shown here is derived from an EMBL/GenBank/DDBJ whole genome shotgun (WGS) entry which is preliminary data.</text>
</comment>
<evidence type="ECO:0000313" key="2">
    <source>
        <dbReference type="Proteomes" id="UP000185779"/>
    </source>
</evidence>
<sequence length="51" mass="5944">MSDEPVKESICDKCGKAVSLVYELRGLRLCEDCYMDELACDQPKQCRMKRR</sequence>
<name>A0A1F2P4N4_9EURY</name>